<evidence type="ECO:0000313" key="6">
    <source>
        <dbReference type="Proteomes" id="UP000281549"/>
    </source>
</evidence>
<dbReference type="Gene3D" id="2.30.180.10">
    <property type="entry name" value="FAS1 domain"/>
    <property type="match status" value="2"/>
</dbReference>
<dbReference type="InterPro" id="IPR000782">
    <property type="entry name" value="FAS1_domain"/>
</dbReference>
<reference evidence="6" key="2">
    <citation type="journal article" date="2018" name="Nat. Microbiol.">
        <title>Leveraging single-cell genomics to expand the fungal tree of life.</title>
        <authorList>
            <person name="Ahrendt S.R."/>
            <person name="Quandt C.A."/>
            <person name="Ciobanu D."/>
            <person name="Clum A."/>
            <person name="Salamov A."/>
            <person name="Andreopoulos B."/>
            <person name="Cheng J.F."/>
            <person name="Woyke T."/>
            <person name="Pelin A."/>
            <person name="Henrissat B."/>
            <person name="Reynolds N.K."/>
            <person name="Benny G.L."/>
            <person name="Smith M.E."/>
            <person name="James T.Y."/>
            <person name="Grigoriev I.V."/>
        </authorList>
    </citation>
    <scope>NUCLEOTIDE SEQUENCE [LARGE SCALE GENOMIC DNA]</scope>
    <source>
        <strain evidence="6">CSF55</strain>
    </source>
</reference>
<dbReference type="EMBL" id="KE561200">
    <property type="protein sequence ID" value="EPZ31951.1"/>
    <property type="molecule type" value="Genomic_DNA"/>
</dbReference>
<keyword evidence="1" id="KW-0732">Signal</keyword>
<feature type="chain" id="PRO_5040665156" evidence="1">
    <location>
        <begin position="16"/>
        <end position="337"/>
    </location>
</feature>
<sequence length="337" mass="38681">MILFFSILYFSSYLALPHHWTSDHYFKSTAHEKNILHYLKNEGNYSSFYDQIKDNDQLTEILQHGKDLLVFVPTNEAFKTFVPGFEDKNAIFSYHIASSSGRMSLARKPFDLTSGELLPSILADSSLKGGHQFLKVYLNEWQHGRVYIGNERSFSKVLGKPTVASNGMIFLIDSVLLPPYDIWRMINDIQFHGHLTNVVTMLEVSGLANELEMRQGLTFLAPTDEAFERLGPSAVRHLLSPTGKPLLRRILMYHFVPRETYYSHYVQTGDTTWETMLYGKPIQVHKISFQGERHFSSIILNEESRIIYGDVLCSNGVAHIIDNVLIPSWEMKELENI</sequence>
<organism evidence="3 5">
    <name type="scientific">Rozella allomycis (strain CSF55)</name>
    <dbReference type="NCBI Taxonomy" id="988480"/>
    <lineage>
        <taxon>Eukaryota</taxon>
        <taxon>Fungi</taxon>
        <taxon>Fungi incertae sedis</taxon>
        <taxon>Cryptomycota</taxon>
        <taxon>Cryptomycota incertae sedis</taxon>
        <taxon>Rozella</taxon>
    </lineage>
</organism>
<evidence type="ECO:0000313" key="3">
    <source>
        <dbReference type="EMBL" id="EPZ31951.1"/>
    </source>
</evidence>
<reference evidence="4" key="3">
    <citation type="submission" date="2018-08" db="EMBL/GenBank/DDBJ databases">
        <title>Leveraging single-cell genomics to expand the Fungal Tree of Life.</title>
        <authorList>
            <consortium name="DOE Joint Genome Institute"/>
            <person name="Ahrendt S.R."/>
            <person name="Quandt C.A."/>
            <person name="Ciobanu D."/>
            <person name="Clum A."/>
            <person name="Salamov A."/>
            <person name="Andreopoulos B."/>
            <person name="Cheng J.-F."/>
            <person name="Woyke T."/>
            <person name="Pelin A."/>
            <person name="Henrissat B."/>
            <person name="Reynolds N."/>
            <person name="Benny G.L."/>
            <person name="Smith M.E."/>
            <person name="James T.Y."/>
            <person name="Grigoriev I.V."/>
        </authorList>
    </citation>
    <scope>NUCLEOTIDE SEQUENCE</scope>
    <source>
        <strain evidence="4">CSF55</strain>
    </source>
</reference>
<protein>
    <submittedName>
        <fullName evidence="3">FAS1 domain-containing protein</fullName>
    </submittedName>
    <submittedName>
        <fullName evidence="4">Fasciclin-domain-containing protein</fullName>
    </submittedName>
</protein>
<dbReference type="EMBL" id="ML005304">
    <property type="protein sequence ID" value="RKP19065.1"/>
    <property type="molecule type" value="Genomic_DNA"/>
</dbReference>
<feature type="domain" description="FAS1" evidence="2">
    <location>
        <begin position="32"/>
        <end position="176"/>
    </location>
</feature>
<dbReference type="GO" id="GO:0005615">
    <property type="term" value="C:extracellular space"/>
    <property type="evidence" value="ECO:0007669"/>
    <property type="project" value="TreeGrafter"/>
</dbReference>
<evidence type="ECO:0000313" key="5">
    <source>
        <dbReference type="Proteomes" id="UP000030755"/>
    </source>
</evidence>
<dbReference type="HOGENOM" id="CLU_031281_1_0_1"/>
<dbReference type="SMART" id="SM00554">
    <property type="entry name" value="FAS1"/>
    <property type="match status" value="2"/>
</dbReference>
<dbReference type="Proteomes" id="UP000281549">
    <property type="component" value="Unassembled WGS sequence"/>
</dbReference>
<dbReference type="PROSITE" id="PS50213">
    <property type="entry name" value="FAS1"/>
    <property type="match status" value="2"/>
</dbReference>
<feature type="signal peptide" evidence="1">
    <location>
        <begin position="1"/>
        <end position="15"/>
    </location>
</feature>
<dbReference type="Pfam" id="PF02469">
    <property type="entry name" value="Fasciclin"/>
    <property type="match status" value="2"/>
</dbReference>
<evidence type="ECO:0000256" key="1">
    <source>
        <dbReference type="SAM" id="SignalP"/>
    </source>
</evidence>
<keyword evidence="5" id="KW-1185">Reference proteome</keyword>
<dbReference type="Proteomes" id="UP000030755">
    <property type="component" value="Unassembled WGS sequence"/>
</dbReference>
<dbReference type="InterPro" id="IPR036378">
    <property type="entry name" value="FAS1_dom_sf"/>
</dbReference>
<dbReference type="OMA" id="LYHVIHG"/>
<feature type="domain" description="FAS1" evidence="2">
    <location>
        <begin position="182"/>
        <end position="325"/>
    </location>
</feature>
<reference evidence="3 5" key="1">
    <citation type="journal article" date="2013" name="Curr. Biol.">
        <title>Shared signatures of parasitism and phylogenomics unite Cryptomycota and microsporidia.</title>
        <authorList>
            <person name="James T.Y."/>
            <person name="Pelin A."/>
            <person name="Bonen L."/>
            <person name="Ahrendt S."/>
            <person name="Sain D."/>
            <person name="Corradi N."/>
            <person name="Stajich J.E."/>
        </authorList>
    </citation>
    <scope>NUCLEOTIDE SEQUENCE [LARGE SCALE GENOMIC DNA]</scope>
    <source>
        <strain evidence="3 5">CSF55</strain>
        <strain evidence="3 5">CSF55</strain>
    </source>
</reference>
<dbReference type="AlphaFoldDB" id="A0A075APE7"/>
<accession>A0A075APE7</accession>
<evidence type="ECO:0000259" key="2">
    <source>
        <dbReference type="PROSITE" id="PS50213"/>
    </source>
</evidence>
<name>A0A075APE7_ROZAC</name>
<dbReference type="OrthoDB" id="7700931at2759"/>
<dbReference type="PANTHER" id="PTHR10900:SF77">
    <property type="entry name" value="FI19380P1"/>
    <property type="match status" value="1"/>
</dbReference>
<dbReference type="SUPFAM" id="SSF82153">
    <property type="entry name" value="FAS1 domain"/>
    <property type="match status" value="2"/>
</dbReference>
<gene>
    <name evidence="3" type="ORF">O9G_001961</name>
    <name evidence="4" type="ORF">ROZALSC1DRAFT_29303</name>
</gene>
<dbReference type="InterPro" id="IPR050904">
    <property type="entry name" value="Adhesion/Biosynth-related"/>
</dbReference>
<evidence type="ECO:0000313" key="4">
    <source>
        <dbReference type="EMBL" id="RKP19065.1"/>
    </source>
</evidence>
<proteinExistence type="predicted"/>
<dbReference type="PANTHER" id="PTHR10900">
    <property type="entry name" value="PERIOSTIN-RELATED"/>
    <property type="match status" value="1"/>
</dbReference>